<evidence type="ECO:0000256" key="2">
    <source>
        <dbReference type="SAM" id="SignalP"/>
    </source>
</evidence>
<dbReference type="Proteomes" id="UP000664534">
    <property type="component" value="Unassembled WGS sequence"/>
</dbReference>
<evidence type="ECO:0000313" key="4">
    <source>
        <dbReference type="Proteomes" id="UP000664534"/>
    </source>
</evidence>
<keyword evidence="2" id="KW-0732">Signal</keyword>
<organism evidence="3 4">
    <name type="scientific">Imshaugia aleurites</name>
    <dbReference type="NCBI Taxonomy" id="172621"/>
    <lineage>
        <taxon>Eukaryota</taxon>
        <taxon>Fungi</taxon>
        <taxon>Dikarya</taxon>
        <taxon>Ascomycota</taxon>
        <taxon>Pezizomycotina</taxon>
        <taxon>Lecanoromycetes</taxon>
        <taxon>OSLEUM clade</taxon>
        <taxon>Lecanoromycetidae</taxon>
        <taxon>Lecanorales</taxon>
        <taxon>Lecanorineae</taxon>
        <taxon>Parmeliaceae</taxon>
        <taxon>Imshaugia</taxon>
    </lineage>
</organism>
<dbReference type="Gene3D" id="2.70.50.70">
    <property type="match status" value="1"/>
</dbReference>
<name>A0A8H3G0V1_9LECA</name>
<dbReference type="EMBL" id="CAJPDT010000066">
    <property type="protein sequence ID" value="CAF9932522.1"/>
    <property type="molecule type" value="Genomic_DNA"/>
</dbReference>
<evidence type="ECO:0000313" key="3">
    <source>
        <dbReference type="EMBL" id="CAF9932522.1"/>
    </source>
</evidence>
<feature type="signal peptide" evidence="2">
    <location>
        <begin position="1"/>
        <end position="21"/>
    </location>
</feature>
<keyword evidence="4" id="KW-1185">Reference proteome</keyword>
<sequence>MHFYTLKIPTWLILVASFTDAHVKLDQPVPYGAASLNTNPLETDGSDWPCKQRPGVYDVTQWNIMPINSLQTISFQGQATHGGGSCQISLSRHTPPSADSVFKVIKSIEGGCPSSNPGNVGTDPFGYGADEFNFTIPDAIAPANYTLAWTWFNKIGDREMYMNCVPVIVTPSSSKNRHRRRTLVEQRTNDMDSLPDMFRANSGNGCSTAESGTVLAIPPAHLGENVQRIGSDPLTPPVGNCGGNVAASASQTEVALPSSAPSASEAPTSYSTLASTSAAPLVSQTSLAPTVSSESPAASPSILGSTTGSCSTPGKSVCSPDGTAWGTCMEDYQVIFQPVAVGTKCDLALGVEVPARRR</sequence>
<proteinExistence type="predicted"/>
<dbReference type="AlphaFoldDB" id="A0A8H3G0V1"/>
<dbReference type="OrthoDB" id="2342176at2759"/>
<feature type="compositionally biased region" description="Polar residues" evidence="1">
    <location>
        <begin position="290"/>
        <end position="314"/>
    </location>
</feature>
<reference evidence="3" key="1">
    <citation type="submission" date="2021-03" db="EMBL/GenBank/DDBJ databases">
        <authorList>
            <person name="Tagirdzhanova G."/>
        </authorList>
    </citation>
    <scope>NUCLEOTIDE SEQUENCE</scope>
</reference>
<feature type="region of interest" description="Disordered" evidence="1">
    <location>
        <begin position="290"/>
        <end position="316"/>
    </location>
</feature>
<accession>A0A8H3G0V1</accession>
<protein>
    <recommendedName>
        <fullName evidence="5">Lytic polysaccharide monooxygenase</fullName>
    </recommendedName>
</protein>
<feature type="chain" id="PRO_5034377610" description="Lytic polysaccharide monooxygenase" evidence="2">
    <location>
        <begin position="22"/>
        <end position="358"/>
    </location>
</feature>
<evidence type="ECO:0008006" key="5">
    <source>
        <dbReference type="Google" id="ProtNLM"/>
    </source>
</evidence>
<gene>
    <name evidence="3" type="ORF">IMSHALPRED_008908</name>
</gene>
<evidence type="ECO:0000256" key="1">
    <source>
        <dbReference type="SAM" id="MobiDB-lite"/>
    </source>
</evidence>
<dbReference type="PANTHER" id="PTHR36182:SF2">
    <property type="entry name" value="LYTIC POLYSACCHARIDE MONOOXYGENASE"/>
    <property type="match status" value="1"/>
</dbReference>
<comment type="caution">
    <text evidence="3">The sequence shown here is derived from an EMBL/GenBank/DDBJ whole genome shotgun (WGS) entry which is preliminary data.</text>
</comment>
<dbReference type="PANTHER" id="PTHR36182">
    <property type="entry name" value="PROTEIN, PUTATIVE (AFU_ORTHOLOGUE AFUA_6G10930)-RELATED"/>
    <property type="match status" value="1"/>
</dbReference>